<name>A0A167TG32_9HYPO</name>
<dbReference type="GO" id="GO:0005634">
    <property type="term" value="C:nucleus"/>
    <property type="evidence" value="ECO:0007669"/>
    <property type="project" value="TreeGrafter"/>
</dbReference>
<dbReference type="STRING" id="1081102.A0A167TG32"/>
<comment type="caution">
    <text evidence="2">The sequence shown here is derived from an EMBL/GenBank/DDBJ whole genome shotgun (WGS) entry which is preliminary data.</text>
</comment>
<feature type="compositionally biased region" description="Basic residues" evidence="1">
    <location>
        <begin position="12"/>
        <end position="23"/>
    </location>
</feature>
<dbReference type="SUPFAM" id="SSF52540">
    <property type="entry name" value="P-loop containing nucleoside triphosphate hydrolases"/>
    <property type="match status" value="1"/>
</dbReference>
<keyword evidence="2" id="KW-0067">ATP-binding</keyword>
<dbReference type="PANTHER" id="PTHR24030:SF0">
    <property type="entry name" value="PROTEIN CMSS1"/>
    <property type="match status" value="1"/>
</dbReference>
<evidence type="ECO:0000313" key="2">
    <source>
        <dbReference type="EMBL" id="OAA60564.1"/>
    </source>
</evidence>
<dbReference type="OrthoDB" id="1929311at2759"/>
<dbReference type="Gene3D" id="3.40.50.300">
    <property type="entry name" value="P-loop containing nucleotide triphosphate hydrolases"/>
    <property type="match status" value="1"/>
</dbReference>
<keyword evidence="2" id="KW-0347">Helicase</keyword>
<organism evidence="2 3">
    <name type="scientific">Niveomyces insectorum RCEF 264</name>
    <dbReference type="NCBI Taxonomy" id="1081102"/>
    <lineage>
        <taxon>Eukaryota</taxon>
        <taxon>Fungi</taxon>
        <taxon>Dikarya</taxon>
        <taxon>Ascomycota</taxon>
        <taxon>Pezizomycotina</taxon>
        <taxon>Sordariomycetes</taxon>
        <taxon>Hypocreomycetidae</taxon>
        <taxon>Hypocreales</taxon>
        <taxon>Cordycipitaceae</taxon>
        <taxon>Niveomyces</taxon>
    </lineage>
</organism>
<feature type="compositionally biased region" description="Polar residues" evidence="1">
    <location>
        <begin position="28"/>
        <end position="44"/>
    </location>
</feature>
<reference evidence="2 3" key="1">
    <citation type="journal article" date="2016" name="Genome Biol. Evol.">
        <title>Divergent and convergent evolution of fungal pathogenicity.</title>
        <authorList>
            <person name="Shang Y."/>
            <person name="Xiao G."/>
            <person name="Zheng P."/>
            <person name="Cen K."/>
            <person name="Zhan S."/>
            <person name="Wang C."/>
        </authorList>
    </citation>
    <scope>NUCLEOTIDE SEQUENCE [LARGE SCALE GENOMIC DNA]</scope>
    <source>
        <strain evidence="2 3">RCEF 264</strain>
    </source>
</reference>
<dbReference type="EMBL" id="AZHD01000009">
    <property type="protein sequence ID" value="OAA60564.1"/>
    <property type="molecule type" value="Genomic_DNA"/>
</dbReference>
<keyword evidence="2" id="KW-0547">Nucleotide-binding</keyword>
<keyword evidence="2" id="KW-0378">Hydrolase</keyword>
<dbReference type="Proteomes" id="UP000076874">
    <property type="component" value="Unassembled WGS sequence"/>
</dbReference>
<gene>
    <name evidence="2" type="ORF">SPI_05688</name>
</gene>
<dbReference type="InterPro" id="IPR032704">
    <property type="entry name" value="Cms1"/>
</dbReference>
<keyword evidence="3" id="KW-1185">Reference proteome</keyword>
<evidence type="ECO:0000256" key="1">
    <source>
        <dbReference type="SAM" id="MobiDB-lite"/>
    </source>
</evidence>
<dbReference type="PANTHER" id="PTHR24030">
    <property type="entry name" value="PROTEIN CMSS1"/>
    <property type="match status" value="1"/>
</dbReference>
<dbReference type="GO" id="GO:0004386">
    <property type="term" value="F:helicase activity"/>
    <property type="evidence" value="ECO:0007669"/>
    <property type="project" value="UniProtKB-KW"/>
</dbReference>
<dbReference type="GO" id="GO:0030686">
    <property type="term" value="C:90S preribosome"/>
    <property type="evidence" value="ECO:0007669"/>
    <property type="project" value="TreeGrafter"/>
</dbReference>
<sequence>MIEDQRPSARPPRPRPKQKKRKRPVDEGQQQRPRSNGTPATGVNASFAAGGDDGSSNNNTEPHAKKQKRKEKKPKSRRKTDNDDNDPDADLDLDLGLNRAIAAMDRYLLADYLARQTQRFGSAAPHRLSSIELADLTVPARAIRDTAAYDRDRTLENLPDFLATFADDPSEAGADSDKNKEKTHKQLSSAPAAPNGSPHTIVVTGAGLRAADLVRALRPFQSKTNAIAKLFAKHIKLAEAVAFLGAHRTGIAVGTPARLLDLLDNGALRVDHLRRLVVDASHIDQKKRGVLDMPDTALPVARWLARPEFKARYDAGDGSGGVDGEAAGPPLSVLFY</sequence>
<feature type="compositionally biased region" description="Basic residues" evidence="1">
    <location>
        <begin position="65"/>
        <end position="78"/>
    </location>
</feature>
<feature type="region of interest" description="Disordered" evidence="1">
    <location>
        <begin position="1"/>
        <end position="92"/>
    </location>
</feature>
<proteinExistence type="predicted"/>
<feature type="compositionally biased region" description="Acidic residues" evidence="1">
    <location>
        <begin position="83"/>
        <end position="92"/>
    </location>
</feature>
<accession>A0A167TG32</accession>
<evidence type="ECO:0000313" key="3">
    <source>
        <dbReference type="Proteomes" id="UP000076874"/>
    </source>
</evidence>
<dbReference type="InterPro" id="IPR027417">
    <property type="entry name" value="P-loop_NTPase"/>
</dbReference>
<protein>
    <submittedName>
        <fullName evidence="2">DNA/RNA helicase, DEAD/DEAH box type</fullName>
    </submittedName>
</protein>
<dbReference type="AlphaFoldDB" id="A0A167TG32"/>
<dbReference type="Pfam" id="PF14617">
    <property type="entry name" value="CMS1"/>
    <property type="match status" value="1"/>
</dbReference>
<feature type="region of interest" description="Disordered" evidence="1">
    <location>
        <begin position="166"/>
        <end position="201"/>
    </location>
</feature>